<reference evidence="4" key="1">
    <citation type="journal article" date="2015" name="Nat. Genet.">
        <title>The pineapple genome and the evolution of CAM photosynthesis.</title>
        <authorList>
            <person name="Ming R."/>
            <person name="VanBuren R."/>
            <person name="Wai C.M."/>
            <person name="Tang H."/>
            <person name="Schatz M.C."/>
            <person name="Bowers J.E."/>
            <person name="Lyons E."/>
            <person name="Wang M.L."/>
            <person name="Chen J."/>
            <person name="Biggers E."/>
            <person name="Zhang J."/>
            <person name="Huang L."/>
            <person name="Zhang L."/>
            <person name="Miao W."/>
            <person name="Zhang J."/>
            <person name="Ye Z."/>
            <person name="Miao C."/>
            <person name="Lin Z."/>
            <person name="Wang H."/>
            <person name="Zhou H."/>
            <person name="Yim W.C."/>
            <person name="Priest H.D."/>
            <person name="Zheng C."/>
            <person name="Woodhouse M."/>
            <person name="Edger P.P."/>
            <person name="Guyot R."/>
            <person name="Guo H.B."/>
            <person name="Guo H."/>
            <person name="Zheng G."/>
            <person name="Singh R."/>
            <person name="Sharma A."/>
            <person name="Min X."/>
            <person name="Zheng Y."/>
            <person name="Lee H."/>
            <person name="Gurtowski J."/>
            <person name="Sedlazeck F.J."/>
            <person name="Harkess A."/>
            <person name="McKain M.R."/>
            <person name="Liao Z."/>
            <person name="Fang J."/>
            <person name="Liu J."/>
            <person name="Zhang X."/>
            <person name="Zhang Q."/>
            <person name="Hu W."/>
            <person name="Qin Y."/>
            <person name="Wang K."/>
            <person name="Chen L.Y."/>
            <person name="Shirley N."/>
            <person name="Lin Y.R."/>
            <person name="Liu L.Y."/>
            <person name="Hernandez A.G."/>
            <person name="Wright C.L."/>
            <person name="Bulone V."/>
            <person name="Tuskan G.A."/>
            <person name="Heath K."/>
            <person name="Zee F."/>
            <person name="Moore P.H."/>
            <person name="Sunkar R."/>
            <person name="Leebens-Mack J.H."/>
            <person name="Mockler T."/>
            <person name="Bennetzen J.L."/>
            <person name="Freeling M."/>
            <person name="Sankoff D."/>
            <person name="Paterson A.H."/>
            <person name="Zhu X."/>
            <person name="Yang X."/>
            <person name="Smith J.A."/>
            <person name="Cushman J.C."/>
            <person name="Paull R.E."/>
            <person name="Yu Q."/>
        </authorList>
    </citation>
    <scope>NUCLEOTIDE SEQUENCE [LARGE SCALE GENOMIC DNA]</scope>
    <source>
        <strain evidence="4">cv. F153</strain>
    </source>
</reference>
<evidence type="ECO:0000313" key="6">
    <source>
        <dbReference type="RefSeq" id="XP_020087840.1"/>
    </source>
</evidence>
<organism evidence="7">
    <name type="scientific">Ananas comosus</name>
    <name type="common">Pineapple</name>
    <name type="synonym">Ananas ananas</name>
    <dbReference type="NCBI Taxonomy" id="4615"/>
    <lineage>
        <taxon>Eukaryota</taxon>
        <taxon>Viridiplantae</taxon>
        <taxon>Streptophyta</taxon>
        <taxon>Embryophyta</taxon>
        <taxon>Tracheophyta</taxon>
        <taxon>Spermatophyta</taxon>
        <taxon>Magnoliopsida</taxon>
        <taxon>Liliopsida</taxon>
        <taxon>Poales</taxon>
        <taxon>Bromeliaceae</taxon>
        <taxon>Bromelioideae</taxon>
        <taxon>Ananas</taxon>
    </lineage>
</organism>
<feature type="region of interest" description="Disordered" evidence="3">
    <location>
        <begin position="341"/>
        <end position="396"/>
    </location>
</feature>
<dbReference type="RefSeq" id="XP_020087840.1">
    <property type="nucleotide sequence ID" value="XM_020232251.1"/>
</dbReference>
<dbReference type="GO" id="GO:0005634">
    <property type="term" value="C:nucleus"/>
    <property type="evidence" value="ECO:0007669"/>
    <property type="project" value="TreeGrafter"/>
</dbReference>
<dbReference type="GO" id="GO:0003682">
    <property type="term" value="F:chromatin binding"/>
    <property type="evidence" value="ECO:0007669"/>
    <property type="project" value="InterPro"/>
</dbReference>
<protein>
    <submittedName>
        <fullName evidence="5 6">TSL-kinase interacting protein 1-like</fullName>
    </submittedName>
</protein>
<name>A0A6P5EVM2_ANACO</name>
<dbReference type="Proteomes" id="UP000515123">
    <property type="component" value="Linkage group 5"/>
</dbReference>
<evidence type="ECO:0000313" key="7">
    <source>
        <dbReference type="RefSeq" id="XP_020087841.1"/>
    </source>
</evidence>
<dbReference type="RefSeq" id="XP_020087839.1">
    <property type="nucleotide sequence ID" value="XM_020232250.1"/>
</dbReference>
<evidence type="ECO:0000256" key="2">
    <source>
        <dbReference type="ARBA" id="ARBA00023242"/>
    </source>
</evidence>
<dbReference type="PANTHER" id="PTHR21677">
    <property type="entry name" value="CRAMPED PROTEIN"/>
    <property type="match status" value="1"/>
</dbReference>
<keyword evidence="4" id="KW-1185">Reference proteome</keyword>
<dbReference type="AlphaFoldDB" id="A0A6P5EVM2"/>
<dbReference type="GO" id="GO:0003677">
    <property type="term" value="F:DNA binding"/>
    <property type="evidence" value="ECO:0007669"/>
    <property type="project" value="UniProtKB-KW"/>
</dbReference>
<dbReference type="RefSeq" id="XP_020087841.1">
    <property type="nucleotide sequence ID" value="XM_020232252.1"/>
</dbReference>
<evidence type="ECO:0000313" key="5">
    <source>
        <dbReference type="RefSeq" id="XP_020087839.1"/>
    </source>
</evidence>
<evidence type="ECO:0000256" key="3">
    <source>
        <dbReference type="SAM" id="MobiDB-lite"/>
    </source>
</evidence>
<feature type="region of interest" description="Disordered" evidence="3">
    <location>
        <begin position="52"/>
        <end position="76"/>
    </location>
</feature>
<sequence length="428" mass="46455">MKSTGHIRKATAEARSKSKLGCAKSETLKIGGRRRKTPEKATVEFCERLLPSPAQSSPLHTNTRHSSLETAPGNSTVMAGRYPQISGKFKLQLFPIDDIVRKRLEQDKHNPYLELTLTTRKKISSVVRHLNIKWGSSGTKTGELMLLPYNSSPNNMVSYKRWTLKDSDTTAADVYAALGSPAVFRLRYGWFSAQGRIPGEEMGMAKADNTPLSNNPVQAVEDQRICRAPPLSWLDSISNMSFGALLHEALPPPDENAILAQNNPSLSQISFTCDSFDAAIASLIGCQQINNQSTQVSNSSIFNSEETCHAFQFQNITHSTEAGPSSSKDVAAASCTENQSPDVLCAPTESDGKDNMHPTDESNRDLKGNLKPHDGSNPFGRADINWPDSVGPSEHVAPCSRQMSGGDSIGLGGLVASSLDAFQNFSIF</sequence>
<dbReference type="InterPro" id="IPR055315">
    <property type="entry name" value="Cramped-like"/>
</dbReference>
<dbReference type="OrthoDB" id="745018at2759"/>
<feature type="compositionally biased region" description="Polar residues" evidence="3">
    <location>
        <begin position="53"/>
        <end position="76"/>
    </location>
</feature>
<reference evidence="5 6" key="2">
    <citation type="submission" date="2025-04" db="UniProtKB">
        <authorList>
            <consortium name="RefSeq"/>
        </authorList>
    </citation>
    <scope>IDENTIFICATION</scope>
    <source>
        <tissue evidence="5 6">Leaf</tissue>
    </source>
</reference>
<feature type="compositionally biased region" description="Basic and acidic residues" evidence="3">
    <location>
        <begin position="350"/>
        <end position="374"/>
    </location>
</feature>
<evidence type="ECO:0000313" key="4">
    <source>
        <dbReference type="Proteomes" id="UP000515123"/>
    </source>
</evidence>
<dbReference type="GO" id="GO:0007389">
    <property type="term" value="P:pattern specification process"/>
    <property type="evidence" value="ECO:0007669"/>
    <property type="project" value="TreeGrafter"/>
</dbReference>
<keyword evidence="2" id="KW-0539">Nucleus</keyword>
<evidence type="ECO:0000256" key="1">
    <source>
        <dbReference type="ARBA" id="ARBA00023125"/>
    </source>
</evidence>
<keyword evidence="1" id="KW-0238">DNA-binding</keyword>
<dbReference type="PANTHER" id="PTHR21677:SF1">
    <property type="entry name" value="PROTEIN CRAMPED-LIKE"/>
    <property type="match status" value="1"/>
</dbReference>
<dbReference type="Gramene" id="Aco014345.1.mrna1">
    <property type="protein sequence ID" value="Aco014345.1.mrna1"/>
    <property type="gene ID" value="Aco014345.1.path1"/>
</dbReference>
<accession>A0A6P5EVM2</accession>
<proteinExistence type="predicted"/>
<gene>
    <name evidence="5 6 7" type="primary">LOC109709880</name>
</gene>
<dbReference type="GeneID" id="109709880"/>